<evidence type="ECO:0000256" key="1">
    <source>
        <dbReference type="ARBA" id="ARBA00022670"/>
    </source>
</evidence>
<dbReference type="PANTHER" id="PTHR30471:SF3">
    <property type="entry name" value="UPF0758 PROTEIN YEES-RELATED"/>
    <property type="match status" value="1"/>
</dbReference>
<protein>
    <submittedName>
        <fullName evidence="7">DNA repair protein RadC</fullName>
    </submittedName>
</protein>
<dbReference type="InterPro" id="IPR001405">
    <property type="entry name" value="UPF0758"/>
</dbReference>
<evidence type="ECO:0000313" key="8">
    <source>
        <dbReference type="Proteomes" id="UP000007486"/>
    </source>
</evidence>
<evidence type="ECO:0000259" key="6">
    <source>
        <dbReference type="PROSITE" id="PS50249"/>
    </source>
</evidence>
<dbReference type="OrthoDB" id="9804482at2"/>
<keyword evidence="1" id="KW-0645">Protease</keyword>
<evidence type="ECO:0000256" key="2">
    <source>
        <dbReference type="ARBA" id="ARBA00022723"/>
    </source>
</evidence>
<dbReference type="GO" id="GO:0006508">
    <property type="term" value="P:proteolysis"/>
    <property type="evidence" value="ECO:0007669"/>
    <property type="project" value="UniProtKB-KW"/>
</dbReference>
<keyword evidence="8" id="KW-1185">Reference proteome</keyword>
<dbReference type="PROSITE" id="PS01302">
    <property type="entry name" value="UPF0758"/>
    <property type="match status" value="1"/>
</dbReference>
<keyword evidence="3" id="KW-0378">Hydrolase</keyword>
<sequence length="146" mass="16105">MKKLAVEFSLQAKKCDFPIQKIRSSIDAASFAKQIYGNDILIYESAYIILINSAGNTIGYAKISQGTINSTLIDVRLVAKYAIEALATGVILIHNHPSGNTRPSVDDSNMATRLKKALDLLNIRLLDSIIITDTENYYSFSDEGFI</sequence>
<proteinExistence type="predicted"/>
<keyword evidence="2" id="KW-0479">Metal-binding</keyword>
<dbReference type="Proteomes" id="UP000007486">
    <property type="component" value="Plasmid pBACSA01"/>
</dbReference>
<keyword evidence="7" id="KW-0614">Plasmid</keyword>
<feature type="domain" description="MPN" evidence="6">
    <location>
        <begin position="5"/>
        <end position="146"/>
    </location>
</feature>
<evidence type="ECO:0000256" key="4">
    <source>
        <dbReference type="ARBA" id="ARBA00022833"/>
    </source>
</evidence>
<dbReference type="EMBL" id="CP002531">
    <property type="protein sequence ID" value="ADY38201.1"/>
    <property type="molecule type" value="Genomic_DNA"/>
</dbReference>
<gene>
    <name evidence="7" type="ordered locus">Bacsa_3680</name>
</gene>
<dbReference type="KEGG" id="bsa:Bacsa_3680"/>
<keyword evidence="4" id="KW-0862">Zinc</keyword>
<dbReference type="PANTHER" id="PTHR30471">
    <property type="entry name" value="DNA REPAIR PROTEIN RADC"/>
    <property type="match status" value="1"/>
</dbReference>
<dbReference type="InterPro" id="IPR037518">
    <property type="entry name" value="MPN"/>
</dbReference>
<evidence type="ECO:0000256" key="3">
    <source>
        <dbReference type="ARBA" id="ARBA00022801"/>
    </source>
</evidence>
<dbReference type="HOGENOM" id="CLU_073529_3_0_10"/>
<dbReference type="PROSITE" id="PS50249">
    <property type="entry name" value="MPN"/>
    <property type="match status" value="1"/>
</dbReference>
<organism evidence="7 8">
    <name type="scientific">Phocaeicola salanitronis (strain DSM 18170 / JCM 13657 / CCUG 60908 / BL78)</name>
    <name type="common">Bacteroides salanitronis</name>
    <dbReference type="NCBI Taxonomy" id="667015"/>
    <lineage>
        <taxon>Bacteria</taxon>
        <taxon>Pseudomonadati</taxon>
        <taxon>Bacteroidota</taxon>
        <taxon>Bacteroidia</taxon>
        <taxon>Bacteroidales</taxon>
        <taxon>Bacteroidaceae</taxon>
        <taxon>Phocaeicola</taxon>
    </lineage>
</organism>
<dbReference type="Pfam" id="PF04002">
    <property type="entry name" value="RadC"/>
    <property type="match status" value="1"/>
</dbReference>
<geneLocation type="plasmid" evidence="7 8">
    <name>pBACSA01</name>
</geneLocation>
<dbReference type="RefSeq" id="WP_013619554.1">
    <property type="nucleotide sequence ID" value="NC_015165.1"/>
</dbReference>
<keyword evidence="5" id="KW-0482">Metalloprotease</keyword>
<dbReference type="InterPro" id="IPR020891">
    <property type="entry name" value="UPF0758_CS"/>
</dbReference>
<dbReference type="Gene3D" id="3.40.140.10">
    <property type="entry name" value="Cytidine Deaminase, domain 2"/>
    <property type="match status" value="1"/>
</dbReference>
<dbReference type="GO" id="GO:0008237">
    <property type="term" value="F:metallopeptidase activity"/>
    <property type="evidence" value="ECO:0007669"/>
    <property type="project" value="UniProtKB-KW"/>
</dbReference>
<dbReference type="CDD" id="cd08071">
    <property type="entry name" value="MPN_DUF2466"/>
    <property type="match status" value="1"/>
</dbReference>
<dbReference type="GO" id="GO:0046872">
    <property type="term" value="F:metal ion binding"/>
    <property type="evidence" value="ECO:0007669"/>
    <property type="project" value="UniProtKB-KW"/>
</dbReference>
<dbReference type="AlphaFoldDB" id="F0R980"/>
<evidence type="ECO:0000313" key="7">
    <source>
        <dbReference type="EMBL" id="ADY38201.1"/>
    </source>
</evidence>
<name>F0R980_PHOSB</name>
<reference evidence="7 8" key="2">
    <citation type="submission" date="2011-02" db="EMBL/GenBank/DDBJ databases">
        <title>The complete sequence of plasmid1 of Bacteroides salanitronis DSM 18170.</title>
        <authorList>
            <consortium name="US DOE Joint Genome Institute (JGI-PGF)"/>
            <person name="Lucas S."/>
            <person name="Copeland A."/>
            <person name="Lapidus A."/>
            <person name="Goodwin L."/>
            <person name="Pitluck S."/>
            <person name="Kyrpides N."/>
            <person name="Mavromatis K."/>
            <person name="Ivanova N."/>
            <person name="Mikhailova N."/>
            <person name="Teshima H."/>
            <person name="Misra M."/>
            <person name="Detter J.C."/>
            <person name="Han C."/>
            <person name="Larimer F."/>
            <person name="Land M."/>
            <person name="Hauser L."/>
            <person name="Markowitz V."/>
            <person name="Cheng J.-F."/>
            <person name="Hugenholtz P."/>
            <person name="Woyke T."/>
            <person name="Wu D."/>
            <person name="Gronow S."/>
            <person name="Wellnitz S."/>
            <person name="Brambilla E."/>
            <person name="Klenk H.-P."/>
            <person name="Eisen J.A."/>
        </authorList>
    </citation>
    <scope>NUCLEOTIDE SEQUENCE [LARGE SCALE GENOMIC DNA]</scope>
    <source>
        <strain evidence="7 8">DSM 18170</strain>
        <plasmid evidence="7 8">pBACSA01</plasmid>
    </source>
</reference>
<reference evidence="8" key="1">
    <citation type="journal article" date="2011" name="Stand. Genomic Sci.">
        <title>Complete genome sequence of Bacteroides salanitronis type strain (BL78).</title>
        <authorList>
            <person name="Gronow S."/>
            <person name="Held B."/>
            <person name="Lucas S."/>
            <person name="Lapidus A."/>
            <person name="Del Rio T.G."/>
            <person name="Nolan M."/>
            <person name="Tice H."/>
            <person name="Deshpande S."/>
            <person name="Cheng J.F."/>
            <person name="Pitluck S."/>
            <person name="Liolios K."/>
            <person name="Pagani I."/>
            <person name="Ivanova N."/>
            <person name="Mavromatis K."/>
            <person name="Pati A."/>
            <person name="Tapia R."/>
            <person name="Han C."/>
            <person name="Goodwin L."/>
            <person name="Chen A."/>
            <person name="Palaniappan K."/>
            <person name="Land M."/>
            <person name="Hauser L."/>
            <person name="Chang Y.J."/>
            <person name="Jeffries C.D."/>
            <person name="Brambilla E.M."/>
            <person name="Rohde M."/>
            <person name="Goker M."/>
            <person name="Detter J.C."/>
            <person name="Woyke T."/>
            <person name="Bristow J."/>
            <person name="Markowitz V."/>
            <person name="Hugenholtz P."/>
            <person name="Kyrpides N.C."/>
            <person name="Klenk H.P."/>
            <person name="Eisen J.A."/>
        </authorList>
    </citation>
    <scope>NUCLEOTIDE SEQUENCE [LARGE SCALE GENOMIC DNA]</scope>
    <source>
        <strain evidence="8">DSM 18170</strain>
    </source>
</reference>
<dbReference type="InterPro" id="IPR025657">
    <property type="entry name" value="RadC_JAB"/>
</dbReference>
<accession>F0R980</accession>
<evidence type="ECO:0000256" key="5">
    <source>
        <dbReference type="ARBA" id="ARBA00023049"/>
    </source>
</evidence>